<evidence type="ECO:0000313" key="7">
    <source>
        <dbReference type="EMBL" id="ACQ79009.1"/>
    </source>
</evidence>
<dbReference type="OrthoDB" id="9769739at2"/>
<dbReference type="PROSITE" id="PS50801">
    <property type="entry name" value="STAS"/>
    <property type="match status" value="1"/>
</dbReference>
<feature type="transmembrane region" description="Helical" evidence="5">
    <location>
        <begin position="321"/>
        <end position="341"/>
    </location>
</feature>
<dbReference type="Pfam" id="PF01740">
    <property type="entry name" value="STAS"/>
    <property type="match status" value="1"/>
</dbReference>
<evidence type="ECO:0000256" key="1">
    <source>
        <dbReference type="ARBA" id="ARBA00004141"/>
    </source>
</evidence>
<name>C5BYQ1_BEUC1</name>
<evidence type="ECO:0000259" key="6">
    <source>
        <dbReference type="PROSITE" id="PS50801"/>
    </source>
</evidence>
<dbReference type="PANTHER" id="PTHR11814">
    <property type="entry name" value="SULFATE TRANSPORTER"/>
    <property type="match status" value="1"/>
</dbReference>
<dbReference type="GO" id="GO:0016020">
    <property type="term" value="C:membrane"/>
    <property type="evidence" value="ECO:0007669"/>
    <property type="project" value="UniProtKB-SubCell"/>
</dbReference>
<keyword evidence="8" id="KW-1185">Reference proteome</keyword>
<feature type="transmembrane region" description="Helical" evidence="5">
    <location>
        <begin position="201"/>
        <end position="224"/>
    </location>
</feature>
<evidence type="ECO:0000256" key="2">
    <source>
        <dbReference type="ARBA" id="ARBA00022692"/>
    </source>
</evidence>
<feature type="transmembrane region" description="Helical" evidence="5">
    <location>
        <begin position="129"/>
        <end position="153"/>
    </location>
</feature>
<dbReference type="HOGENOM" id="CLU_003182_13_0_11"/>
<dbReference type="Proteomes" id="UP000007962">
    <property type="component" value="Chromosome"/>
</dbReference>
<feature type="transmembrane region" description="Helical" evidence="5">
    <location>
        <begin position="378"/>
        <end position="408"/>
    </location>
</feature>
<dbReference type="InterPro" id="IPR001902">
    <property type="entry name" value="SLC26A/SulP_fam"/>
</dbReference>
<dbReference type="EMBL" id="CP001618">
    <property type="protein sequence ID" value="ACQ79009.1"/>
    <property type="molecule type" value="Genomic_DNA"/>
</dbReference>
<dbReference type="InterPro" id="IPR002645">
    <property type="entry name" value="STAS_dom"/>
</dbReference>
<evidence type="ECO:0000256" key="5">
    <source>
        <dbReference type="SAM" id="Phobius"/>
    </source>
</evidence>
<comment type="subcellular location">
    <subcellularLocation>
        <location evidence="1">Membrane</location>
        <topology evidence="1">Multi-pass membrane protein</topology>
    </subcellularLocation>
</comment>
<feature type="transmembrane region" description="Helical" evidence="5">
    <location>
        <begin position="20"/>
        <end position="39"/>
    </location>
</feature>
<accession>C5BYQ1</accession>
<feature type="transmembrane region" description="Helical" evidence="5">
    <location>
        <begin position="94"/>
        <end position="117"/>
    </location>
</feature>
<dbReference type="RefSeq" id="WP_012725789.1">
    <property type="nucleotide sequence ID" value="NC_012669.1"/>
</dbReference>
<dbReference type="SUPFAM" id="SSF52091">
    <property type="entry name" value="SpoIIaa-like"/>
    <property type="match status" value="1"/>
</dbReference>
<keyword evidence="2 5" id="KW-0812">Transmembrane</keyword>
<dbReference type="InterPro" id="IPR036513">
    <property type="entry name" value="STAS_dom_sf"/>
</dbReference>
<dbReference type="eggNOG" id="COG0659">
    <property type="taxonomic scope" value="Bacteria"/>
</dbReference>
<feature type="transmembrane region" description="Helical" evidence="5">
    <location>
        <begin position="348"/>
        <end position="366"/>
    </location>
</feature>
<dbReference type="Gene3D" id="3.30.750.24">
    <property type="entry name" value="STAS domain"/>
    <property type="match status" value="1"/>
</dbReference>
<dbReference type="AlphaFoldDB" id="C5BYQ1"/>
<dbReference type="GO" id="GO:0055085">
    <property type="term" value="P:transmembrane transport"/>
    <property type="evidence" value="ECO:0007669"/>
    <property type="project" value="InterPro"/>
</dbReference>
<proteinExistence type="predicted"/>
<sequence>MTIVGTLRTYERAQFRPDLLAALTVTALLIPSGLAYGALAGLPPVAGLYTGCLGMVCYALLATSRVQIVGPESQMAILVASALAPIAAGSPTDYAVLAAALALVCALLCVLAGALRLGFLADYLSQPVLVGYLTGVALIIIVGQAAKLVGISADGDTLLELVMSAVSNLDGARLAPAVVGIVTIGLVLALRALWPRVPGSLVAVVVMTAASALLDLEGRGVAVVGDVPRGLPAPSFPLLDLREYLDLVVPALGIVLVVFADAVLTARAYAARGGDYPIDANRELLALGAANAGVGLFQGFAVGSSDSRTAVNVASGGRTQVVSLLASACTVVFLLALTPLVHDLPQPTLAGVVILAAVTLLVPKDYVALFRFRRFEGWIAVATVVGVSVLGILPGILAAVGLTLLDLVHRLSRPARRTLGPVPGSRRWRTVAAGSHAQPDADDRPGLVVVRYGGPVVFANAEYVLDHAKGAARATTGAVRWLVIDAEAVTALDSNGAHALSRLARWCRHRGIELALARVSAELAADIARAEVPVDHVYERVADAVDAYDRAAAQAP</sequence>
<evidence type="ECO:0000313" key="8">
    <source>
        <dbReference type="Proteomes" id="UP000007962"/>
    </source>
</evidence>
<dbReference type="KEGG" id="bcv:Bcav_0748"/>
<dbReference type="CDD" id="cd07042">
    <property type="entry name" value="STAS_SulP_like_sulfate_transporter"/>
    <property type="match status" value="1"/>
</dbReference>
<dbReference type="Pfam" id="PF00916">
    <property type="entry name" value="Sulfate_transp"/>
    <property type="match status" value="1"/>
</dbReference>
<feature type="transmembrane region" description="Helical" evidence="5">
    <location>
        <begin position="45"/>
        <end position="61"/>
    </location>
</feature>
<dbReference type="STRING" id="471853.Bcav_0748"/>
<reference evidence="7 8" key="1">
    <citation type="journal article" date="2009" name="Stand. Genomic Sci.">
        <title>Complete genome sequence of Beutenbergia cavernae type strain (HKI 0122).</title>
        <authorList>
            <person name="Land M."/>
            <person name="Pukall R."/>
            <person name="Abt B."/>
            <person name="Goker M."/>
            <person name="Rohde M."/>
            <person name="Glavina Del Rio T."/>
            <person name="Tice H."/>
            <person name="Copeland A."/>
            <person name="Cheng J.F."/>
            <person name="Lucas S."/>
            <person name="Chen F."/>
            <person name="Nolan M."/>
            <person name="Bruce D."/>
            <person name="Goodwin L."/>
            <person name="Pitluck S."/>
            <person name="Ivanova N."/>
            <person name="Mavromatis K."/>
            <person name="Ovchinnikova G."/>
            <person name="Pati A."/>
            <person name="Chen A."/>
            <person name="Palaniappan K."/>
            <person name="Hauser L."/>
            <person name="Chang Y.J."/>
            <person name="Jefferies C.C."/>
            <person name="Saunders E."/>
            <person name="Brettin T."/>
            <person name="Detter J.C."/>
            <person name="Han C."/>
            <person name="Chain P."/>
            <person name="Bristow J."/>
            <person name="Eisen J.A."/>
            <person name="Markowitz V."/>
            <person name="Hugenholtz P."/>
            <person name="Kyrpides N.C."/>
            <person name="Klenk H.P."/>
            <person name="Lapidus A."/>
        </authorList>
    </citation>
    <scope>NUCLEOTIDE SEQUENCE [LARGE SCALE GENOMIC DNA]</scope>
    <source>
        <strain evidence="8">ATCC BAA-8 / DSM 12333 / NBRC 16432</strain>
    </source>
</reference>
<evidence type="ECO:0000256" key="3">
    <source>
        <dbReference type="ARBA" id="ARBA00022989"/>
    </source>
</evidence>
<evidence type="ECO:0000256" key="4">
    <source>
        <dbReference type="ARBA" id="ARBA00023136"/>
    </source>
</evidence>
<keyword evidence="4 5" id="KW-0472">Membrane</keyword>
<gene>
    <name evidence="7" type="ordered locus">Bcav_0748</name>
</gene>
<dbReference type="InterPro" id="IPR011547">
    <property type="entry name" value="SLC26A/SulP_dom"/>
</dbReference>
<feature type="transmembrane region" description="Helical" evidence="5">
    <location>
        <begin position="68"/>
        <end position="88"/>
    </location>
</feature>
<feature type="domain" description="STAS" evidence="6">
    <location>
        <begin position="437"/>
        <end position="548"/>
    </location>
</feature>
<keyword evidence="3 5" id="KW-1133">Transmembrane helix</keyword>
<organism evidence="7 8">
    <name type="scientific">Beutenbergia cavernae (strain ATCC BAA-8 / DSM 12333 / CCUG 43141 / JCM 11478 / NBRC 16432 / NCIMB 13614 / HKI 0122)</name>
    <dbReference type="NCBI Taxonomy" id="471853"/>
    <lineage>
        <taxon>Bacteria</taxon>
        <taxon>Bacillati</taxon>
        <taxon>Actinomycetota</taxon>
        <taxon>Actinomycetes</taxon>
        <taxon>Micrococcales</taxon>
        <taxon>Beutenbergiaceae</taxon>
        <taxon>Beutenbergia</taxon>
    </lineage>
</organism>
<protein>
    <submittedName>
        <fullName evidence="7">Sulphate transporter</fullName>
    </submittedName>
</protein>
<feature type="transmembrane region" description="Helical" evidence="5">
    <location>
        <begin position="173"/>
        <end position="194"/>
    </location>
</feature>
<feature type="transmembrane region" description="Helical" evidence="5">
    <location>
        <begin position="244"/>
        <end position="264"/>
    </location>
</feature>